<evidence type="ECO:0000256" key="4">
    <source>
        <dbReference type="PIRSR" id="PIRSR602401-1"/>
    </source>
</evidence>
<name>A0A317W823_9EURO</name>
<comment type="caution">
    <text evidence="6">The sequence shown here is derived from an EMBL/GenBank/DDBJ whole genome shotgun (WGS) entry which is preliminary data.</text>
</comment>
<evidence type="ECO:0000256" key="2">
    <source>
        <dbReference type="ARBA" id="ARBA00023002"/>
    </source>
</evidence>
<dbReference type="GO" id="GO:0016705">
    <property type="term" value="F:oxidoreductase activity, acting on paired donors, with incorporation or reduction of molecular oxygen"/>
    <property type="evidence" value="ECO:0007669"/>
    <property type="project" value="InterPro"/>
</dbReference>
<dbReference type="CDD" id="cd11051">
    <property type="entry name" value="CYP59-like"/>
    <property type="match status" value="1"/>
</dbReference>
<dbReference type="GO" id="GO:0020037">
    <property type="term" value="F:heme binding"/>
    <property type="evidence" value="ECO:0007669"/>
    <property type="project" value="InterPro"/>
</dbReference>
<dbReference type="PRINTS" id="PR00463">
    <property type="entry name" value="EP450I"/>
</dbReference>
<dbReference type="RefSeq" id="XP_025399126.1">
    <property type="nucleotide sequence ID" value="XM_025543260.1"/>
</dbReference>
<dbReference type="PANTHER" id="PTHR24305">
    <property type="entry name" value="CYTOCHROME P450"/>
    <property type="match status" value="1"/>
</dbReference>
<keyword evidence="4" id="KW-0349">Heme</keyword>
<evidence type="ECO:0000256" key="1">
    <source>
        <dbReference type="ARBA" id="ARBA00010617"/>
    </source>
</evidence>
<dbReference type="InterPro" id="IPR036396">
    <property type="entry name" value="Cyt_P450_sf"/>
</dbReference>
<evidence type="ECO:0000313" key="7">
    <source>
        <dbReference type="Proteomes" id="UP000247233"/>
    </source>
</evidence>
<evidence type="ECO:0000313" key="6">
    <source>
        <dbReference type="EMBL" id="PWY81861.1"/>
    </source>
</evidence>
<dbReference type="PANTHER" id="PTHR24305:SF222">
    <property type="entry name" value="CYTOCHROME P450 MONOOXYGENASE STCS"/>
    <property type="match status" value="1"/>
</dbReference>
<feature type="region of interest" description="Disordered" evidence="5">
    <location>
        <begin position="444"/>
        <end position="466"/>
    </location>
</feature>
<dbReference type="InterPro" id="IPR002401">
    <property type="entry name" value="Cyt_P450_E_grp-I"/>
</dbReference>
<dbReference type="Proteomes" id="UP000247233">
    <property type="component" value="Unassembled WGS sequence"/>
</dbReference>
<keyword evidence="2" id="KW-0560">Oxidoreductase</keyword>
<proteinExistence type="inferred from homology"/>
<dbReference type="EMBL" id="MSFL01000013">
    <property type="protein sequence ID" value="PWY81861.1"/>
    <property type="molecule type" value="Genomic_DNA"/>
</dbReference>
<gene>
    <name evidence="6" type="ORF">BO70DRAFT_362297</name>
</gene>
<keyword evidence="7" id="KW-1185">Reference proteome</keyword>
<organism evidence="6 7">
    <name type="scientific">Aspergillus heteromorphus CBS 117.55</name>
    <dbReference type="NCBI Taxonomy" id="1448321"/>
    <lineage>
        <taxon>Eukaryota</taxon>
        <taxon>Fungi</taxon>
        <taxon>Dikarya</taxon>
        <taxon>Ascomycota</taxon>
        <taxon>Pezizomycotina</taxon>
        <taxon>Eurotiomycetes</taxon>
        <taxon>Eurotiomycetidae</taxon>
        <taxon>Eurotiales</taxon>
        <taxon>Aspergillaceae</taxon>
        <taxon>Aspergillus</taxon>
        <taxon>Aspergillus subgen. Circumdati</taxon>
    </lineage>
</organism>
<dbReference type="InterPro" id="IPR050121">
    <property type="entry name" value="Cytochrome_P450_monoxygenase"/>
</dbReference>
<feature type="binding site" description="axial binding residue" evidence="4">
    <location>
        <position position="485"/>
    </location>
    <ligand>
        <name>heme</name>
        <dbReference type="ChEBI" id="CHEBI:30413"/>
    </ligand>
    <ligandPart>
        <name>Fe</name>
        <dbReference type="ChEBI" id="CHEBI:18248"/>
    </ligandPart>
</feature>
<dbReference type="VEuPathDB" id="FungiDB:BO70DRAFT_362297"/>
<keyword evidence="3" id="KW-0503">Monooxygenase</keyword>
<reference evidence="6 7" key="1">
    <citation type="submission" date="2016-12" db="EMBL/GenBank/DDBJ databases">
        <title>The genomes of Aspergillus section Nigri reveals drivers in fungal speciation.</title>
        <authorList>
            <consortium name="DOE Joint Genome Institute"/>
            <person name="Vesth T.C."/>
            <person name="Nybo J."/>
            <person name="Theobald S."/>
            <person name="Brandl J."/>
            <person name="Frisvad J.C."/>
            <person name="Nielsen K.F."/>
            <person name="Lyhne E.K."/>
            <person name="Kogle M.E."/>
            <person name="Kuo A."/>
            <person name="Riley R."/>
            <person name="Clum A."/>
            <person name="Nolan M."/>
            <person name="Lipzen A."/>
            <person name="Salamov A."/>
            <person name="Henrissat B."/>
            <person name="Wiebenga A."/>
            <person name="De Vries R.P."/>
            <person name="Grigoriev I.V."/>
            <person name="Mortensen U.H."/>
            <person name="Andersen M.R."/>
            <person name="Baker S.E."/>
        </authorList>
    </citation>
    <scope>NUCLEOTIDE SEQUENCE [LARGE SCALE GENOMIC DNA]</scope>
    <source>
        <strain evidence="6 7">CBS 117.55</strain>
    </source>
</reference>
<dbReference type="InterPro" id="IPR001128">
    <property type="entry name" value="Cyt_P450"/>
</dbReference>
<dbReference type="AlphaFoldDB" id="A0A317W823"/>
<comment type="cofactor">
    <cofactor evidence="4">
        <name>heme</name>
        <dbReference type="ChEBI" id="CHEBI:30413"/>
    </cofactor>
</comment>
<dbReference type="GO" id="GO:0005506">
    <property type="term" value="F:iron ion binding"/>
    <property type="evidence" value="ECO:0007669"/>
    <property type="project" value="InterPro"/>
</dbReference>
<dbReference type="Gene3D" id="1.10.630.10">
    <property type="entry name" value="Cytochrome P450"/>
    <property type="match status" value="1"/>
</dbReference>
<comment type="similarity">
    <text evidence="1">Belongs to the cytochrome P450 family.</text>
</comment>
<dbReference type="GO" id="GO:0004497">
    <property type="term" value="F:monooxygenase activity"/>
    <property type="evidence" value="ECO:0007669"/>
    <property type="project" value="UniProtKB-KW"/>
</dbReference>
<dbReference type="OrthoDB" id="10029320at2759"/>
<dbReference type="PRINTS" id="PR00385">
    <property type="entry name" value="P450"/>
</dbReference>
<dbReference type="Pfam" id="PF00067">
    <property type="entry name" value="p450"/>
    <property type="match status" value="1"/>
</dbReference>
<evidence type="ECO:0000256" key="5">
    <source>
        <dbReference type="SAM" id="MobiDB-lite"/>
    </source>
</evidence>
<dbReference type="STRING" id="1448321.A0A317W823"/>
<sequence length="563" mass="63458">MFTHLILLFLLLLLPFLLFYLLDRSRHFRYQQYAAWPQLPPSLVWGHMKAMHEFISRGDAKRHIDIVFLEIRKYMGNPPLMFFDLRPLQQPLCVVGSHEIAEQISKSTKAFPYSMSKSPTMWQLAPLLGPHSILTAEGEQWKALRKRFNSGFAHHHLMTLLPCILDKAGRFVEILDGYARSGEEFALDEPCVSLTFDIIGAVTMDTDLRAQLGPEQQSEIVCLYRQLTSTYQRDAGNSIRWDFLNLGVKRERRALARRIDTLITDHIQAKFTEYKAQSDDKPARSILSLSLQDVEHLDAQVLQETCDQLKSFLFAGHDTTSIVLQWTFYELSRTPRVLDMLRRELDEIFGAGTSAAVVQEKLLAPGGGDILRQMSYTSAVIKEILRLYPPSGTARYMPPGKGFTVQLPDGSPLCLDGVIIYSCATLVHRDEAVYGPTKDEFVPERWLGDTDTGPGLMDEKRNGPDATGQIPVSAWRAFERGPRNCIGQELANIEARVILACTARRFDFEKMGQGALARDASGEPILNARGQYEVESELFNTMKVTAKPVDGTRMKVRLAATSG</sequence>
<accession>A0A317W823</accession>
<dbReference type="SUPFAM" id="SSF48264">
    <property type="entry name" value="Cytochrome P450"/>
    <property type="match status" value="1"/>
</dbReference>
<evidence type="ECO:0000256" key="3">
    <source>
        <dbReference type="ARBA" id="ARBA00023033"/>
    </source>
</evidence>
<keyword evidence="4" id="KW-0408">Iron</keyword>
<protein>
    <submittedName>
        <fullName evidence="6">Cytochrome P450</fullName>
    </submittedName>
</protein>
<dbReference type="GeneID" id="37065497"/>
<keyword evidence="4" id="KW-0479">Metal-binding</keyword>